<dbReference type="Pfam" id="PF01094">
    <property type="entry name" value="ANF_receptor"/>
    <property type="match status" value="1"/>
</dbReference>
<dbReference type="Gene3D" id="3.10.350.10">
    <property type="entry name" value="LysM domain"/>
    <property type="match status" value="4"/>
</dbReference>
<accession>A0ABW5YPG9</accession>
<dbReference type="RefSeq" id="WP_379812657.1">
    <property type="nucleotide sequence ID" value="NZ_JBHUPC010000020.1"/>
</dbReference>
<dbReference type="CDD" id="cd06268">
    <property type="entry name" value="PBP1_ABC_transporter_LIVBP-like"/>
    <property type="match status" value="1"/>
</dbReference>
<dbReference type="PANTHER" id="PTHR33734">
    <property type="entry name" value="LYSM DOMAIN-CONTAINING GPI-ANCHORED PROTEIN 2"/>
    <property type="match status" value="1"/>
</dbReference>
<dbReference type="SUPFAM" id="SSF54106">
    <property type="entry name" value="LysM domain"/>
    <property type="match status" value="4"/>
</dbReference>
<sequence length="636" mass="71546">MKLIKVVFFVMLFSTCVAQTTQEPYTKHKVQKGETVYQIAKKYNVTPFDIYRLNPDAKESISENTTLLIPKASSKVATKTTSASGTTIHKVAPKETLFSLAKKYQVSITDLKEWNPELVTNGLQIGQELVVSKTFVPKNNDLVNKTTVTSTTSTFSHVVKTQETVYGISKKYNISITDLEKLNPQLKESGLNVGDVLTIKTENKVALTSVNDTENLYTVKPKETIFSLSKQFNVTPNELITLNPELSNGLKDGMQLKLPSKVVLSDTILKVKPLVRLIDSVDFNTRKELVMLLPFNMAKMDADSSKTYKEFVKDDKLLNLTLDYYSGALMAIDSAKVLGLPVTVKIVNVESSRNSSNVAKILSSQNFSSVNAVIGPFYNSHVESAAKYLAPYNVPVISPLSKEKSQPLPNLYNAIPTDKRLYTALFDYMNAKNGNIVAVISQKKKSSKDFLQSHFTNVKYPVYNEKGDVTMEAIQSQLVKERLNFVILDSEKARQVMNVTNYLMKLKEEFNIQLVVLELYDTLDYEEIPIANLMELKMLFPSTHNDVETPSSLLFEKEYRKKYGAAPNSKVIAGFDTTFDTLLRICQKDGYSTSVAKYRTEYVESAFNYDIDNGVNVNTAVYLQYYDKDYSIKKAL</sequence>
<organism evidence="7 8">
    <name type="scientific">Flavobacterium chuncheonense</name>
    <dbReference type="NCBI Taxonomy" id="2026653"/>
    <lineage>
        <taxon>Bacteria</taxon>
        <taxon>Pseudomonadati</taxon>
        <taxon>Bacteroidota</taxon>
        <taxon>Flavobacteriia</taxon>
        <taxon>Flavobacteriales</taxon>
        <taxon>Flavobacteriaceae</taxon>
        <taxon>Flavobacterium</taxon>
    </lineage>
</organism>
<dbReference type="EMBL" id="JBHUPC010000020">
    <property type="protein sequence ID" value="MFD2892924.1"/>
    <property type="molecule type" value="Genomic_DNA"/>
</dbReference>
<comment type="caution">
    <text evidence="7">The sequence shown here is derived from an EMBL/GenBank/DDBJ whole genome shotgun (WGS) entry which is preliminary data.</text>
</comment>
<dbReference type="InterPro" id="IPR028082">
    <property type="entry name" value="Peripla_BP_I"/>
</dbReference>
<dbReference type="Pfam" id="PF01476">
    <property type="entry name" value="LysM"/>
    <property type="match status" value="4"/>
</dbReference>
<dbReference type="InterPro" id="IPR001828">
    <property type="entry name" value="ANF_lig-bd_rcpt"/>
</dbReference>
<dbReference type="Proteomes" id="UP001597534">
    <property type="component" value="Unassembled WGS sequence"/>
</dbReference>
<feature type="domain" description="LysM" evidence="6">
    <location>
        <begin position="26"/>
        <end position="76"/>
    </location>
</feature>
<comment type="subcellular location">
    <subcellularLocation>
        <location evidence="1">Membrane</location>
    </subcellularLocation>
</comment>
<name>A0ABW5YPG9_9FLAO</name>
<evidence type="ECO:0000313" key="7">
    <source>
        <dbReference type="EMBL" id="MFD2892924.1"/>
    </source>
</evidence>
<evidence type="ECO:0000256" key="1">
    <source>
        <dbReference type="ARBA" id="ARBA00004370"/>
    </source>
</evidence>
<evidence type="ECO:0000256" key="5">
    <source>
        <dbReference type="SAM" id="SignalP"/>
    </source>
</evidence>
<evidence type="ECO:0000256" key="2">
    <source>
        <dbReference type="ARBA" id="ARBA00022692"/>
    </source>
</evidence>
<dbReference type="PROSITE" id="PS51782">
    <property type="entry name" value="LYSM"/>
    <property type="match status" value="4"/>
</dbReference>
<dbReference type="SUPFAM" id="SSF53822">
    <property type="entry name" value="Periplasmic binding protein-like I"/>
    <property type="match status" value="1"/>
</dbReference>
<reference evidence="8" key="1">
    <citation type="journal article" date="2019" name="Int. J. Syst. Evol. Microbiol.">
        <title>The Global Catalogue of Microorganisms (GCM) 10K type strain sequencing project: providing services to taxonomists for standard genome sequencing and annotation.</title>
        <authorList>
            <consortium name="The Broad Institute Genomics Platform"/>
            <consortium name="The Broad Institute Genome Sequencing Center for Infectious Disease"/>
            <person name="Wu L."/>
            <person name="Ma J."/>
        </authorList>
    </citation>
    <scope>NUCLEOTIDE SEQUENCE [LARGE SCALE GENOMIC DNA]</scope>
    <source>
        <strain evidence="8">KCTC 22671</strain>
    </source>
</reference>
<dbReference type="Gene3D" id="3.40.50.2300">
    <property type="match status" value="2"/>
</dbReference>
<evidence type="ECO:0000256" key="4">
    <source>
        <dbReference type="ARBA" id="ARBA00023136"/>
    </source>
</evidence>
<evidence type="ECO:0000256" key="3">
    <source>
        <dbReference type="ARBA" id="ARBA00022989"/>
    </source>
</evidence>
<keyword evidence="2" id="KW-0812">Transmembrane</keyword>
<gene>
    <name evidence="7" type="ORF">ACFS5J_12960</name>
</gene>
<dbReference type="SMART" id="SM00257">
    <property type="entry name" value="LysM"/>
    <property type="match status" value="4"/>
</dbReference>
<dbReference type="CDD" id="cd00118">
    <property type="entry name" value="LysM"/>
    <property type="match status" value="4"/>
</dbReference>
<protein>
    <submittedName>
        <fullName evidence="7">LysM peptidoglycan-binding domain-containing protein</fullName>
    </submittedName>
</protein>
<proteinExistence type="predicted"/>
<keyword evidence="8" id="KW-1185">Reference proteome</keyword>
<feature type="chain" id="PRO_5045576761" evidence="5">
    <location>
        <begin position="19"/>
        <end position="636"/>
    </location>
</feature>
<keyword evidence="4" id="KW-0472">Membrane</keyword>
<feature type="domain" description="LysM" evidence="6">
    <location>
        <begin position="215"/>
        <end position="258"/>
    </location>
</feature>
<dbReference type="InterPro" id="IPR018392">
    <property type="entry name" value="LysM"/>
</dbReference>
<dbReference type="InterPro" id="IPR036779">
    <property type="entry name" value="LysM_dom_sf"/>
</dbReference>
<evidence type="ECO:0000259" key="6">
    <source>
        <dbReference type="PROSITE" id="PS51782"/>
    </source>
</evidence>
<evidence type="ECO:0000313" key="8">
    <source>
        <dbReference type="Proteomes" id="UP001597534"/>
    </source>
</evidence>
<keyword evidence="3" id="KW-1133">Transmembrane helix</keyword>
<dbReference type="PANTHER" id="PTHR33734:SF22">
    <property type="entry name" value="MEMBRANE-BOUND LYTIC MUREIN TRANSGLYCOSYLASE D"/>
    <property type="match status" value="1"/>
</dbReference>
<feature type="signal peptide" evidence="5">
    <location>
        <begin position="1"/>
        <end position="18"/>
    </location>
</feature>
<keyword evidence="5" id="KW-0732">Signal</keyword>
<feature type="domain" description="LysM" evidence="6">
    <location>
        <begin position="87"/>
        <end position="131"/>
    </location>
</feature>
<feature type="domain" description="LysM" evidence="6">
    <location>
        <begin position="155"/>
        <end position="199"/>
    </location>
</feature>